<keyword evidence="8" id="KW-1185">Reference proteome</keyword>
<evidence type="ECO:0000256" key="2">
    <source>
        <dbReference type="ARBA" id="ARBA00010782"/>
    </source>
</evidence>
<dbReference type="OrthoDB" id="407658at2759"/>
<dbReference type="GO" id="GO:0019843">
    <property type="term" value="F:rRNA binding"/>
    <property type="evidence" value="ECO:0007669"/>
    <property type="project" value="UniProtKB-UniRule"/>
</dbReference>
<dbReference type="AlphaFoldDB" id="A0A8H7UNL1"/>
<protein>
    <recommendedName>
        <fullName evidence="4">Ribosome production factor 2 homolog</fullName>
    </recommendedName>
    <alternativeName>
        <fullName evidence="4">Ribosome biogenesis protein RPF2 homolog</fullName>
    </alternativeName>
</protein>
<gene>
    <name evidence="7" type="ORF">INT44_001085</name>
</gene>
<dbReference type="Pfam" id="PF04427">
    <property type="entry name" value="Brix"/>
    <property type="match status" value="1"/>
</dbReference>
<name>A0A8H7UNL1_9FUNG</name>
<evidence type="ECO:0000256" key="3">
    <source>
        <dbReference type="ARBA" id="ARBA00023242"/>
    </source>
</evidence>
<evidence type="ECO:0000256" key="4">
    <source>
        <dbReference type="RuleBase" id="RU367086"/>
    </source>
</evidence>
<dbReference type="InterPro" id="IPR007109">
    <property type="entry name" value="Brix"/>
</dbReference>
<proteinExistence type="inferred from homology"/>
<dbReference type="GO" id="GO:0000027">
    <property type="term" value="P:ribosomal large subunit assembly"/>
    <property type="evidence" value="ECO:0007669"/>
    <property type="project" value="InterPro"/>
</dbReference>
<comment type="caution">
    <text evidence="7">The sequence shown here is derived from an EMBL/GenBank/DDBJ whole genome shotgun (WGS) entry which is preliminary data.</text>
</comment>
<dbReference type="GO" id="GO:0005730">
    <property type="term" value="C:nucleolus"/>
    <property type="evidence" value="ECO:0007669"/>
    <property type="project" value="UniProtKB-SubCell"/>
</dbReference>
<dbReference type="Proteomes" id="UP000612746">
    <property type="component" value="Unassembled WGS sequence"/>
</dbReference>
<dbReference type="EMBL" id="JAEPRA010000002">
    <property type="protein sequence ID" value="KAG2188332.1"/>
    <property type="molecule type" value="Genomic_DNA"/>
</dbReference>
<dbReference type="InterPro" id="IPR039770">
    <property type="entry name" value="Rpf2"/>
</dbReference>
<dbReference type="PANTHER" id="PTHR12728">
    <property type="entry name" value="BRIX DOMAIN CONTAINING PROTEIN"/>
    <property type="match status" value="1"/>
</dbReference>
<keyword evidence="3 4" id="KW-0539">Nucleus</keyword>
<comment type="subcellular location">
    <subcellularLocation>
        <location evidence="1 4">Nucleus</location>
        <location evidence="1 4">Nucleolus</location>
    </subcellularLocation>
</comment>
<evidence type="ECO:0000313" key="8">
    <source>
        <dbReference type="Proteomes" id="UP000612746"/>
    </source>
</evidence>
<evidence type="ECO:0000259" key="6">
    <source>
        <dbReference type="PROSITE" id="PS50833"/>
    </source>
</evidence>
<sequence length="314" mass="35704">MLRTVKPKNARSKRILRNRESKVEENGKTAIFVRGSQTSQIVNDALKDLYLLKKPDAVNFTKKNQIHPFEDDSSLEFFSQKNDASLLVVGTHSKKRPHNLVFARMFDHQIMDMMELGVEAATAMSQTKGSKCAVGMKPLMVFNGELFDTNENYKNLKNLFTDFFHGQSIDSINLTGLEHVITVTAAPLEGKNAGLIYFRVYTIQLKKSGAKTPRIELENMGPSLDFKMRRIQLPKAELWKVATKVPKELKPKKVKNVEKDEMGDVFGRIHLGDQNLEKIQTRKMKGLKKRGTEDDEDESESSKKAKVDDVEDEE</sequence>
<dbReference type="PROSITE" id="PS50833">
    <property type="entry name" value="BRIX"/>
    <property type="match status" value="1"/>
</dbReference>
<dbReference type="GO" id="GO:0000463">
    <property type="term" value="P:maturation of LSU-rRNA from tricistronic rRNA transcript (SSU-rRNA, 5.8S rRNA, LSU-rRNA)"/>
    <property type="evidence" value="ECO:0007669"/>
    <property type="project" value="TreeGrafter"/>
</dbReference>
<dbReference type="PANTHER" id="PTHR12728:SF0">
    <property type="entry name" value="RIBOSOME PRODUCTION FACTOR 2 HOMOLOG"/>
    <property type="match status" value="1"/>
</dbReference>
<organism evidence="7 8">
    <name type="scientific">Umbelopsis vinacea</name>
    <dbReference type="NCBI Taxonomy" id="44442"/>
    <lineage>
        <taxon>Eukaryota</taxon>
        <taxon>Fungi</taxon>
        <taxon>Fungi incertae sedis</taxon>
        <taxon>Mucoromycota</taxon>
        <taxon>Mucoromycotina</taxon>
        <taxon>Umbelopsidomycetes</taxon>
        <taxon>Umbelopsidales</taxon>
        <taxon>Umbelopsidaceae</taxon>
        <taxon>Umbelopsis</taxon>
    </lineage>
</organism>
<evidence type="ECO:0000313" key="7">
    <source>
        <dbReference type="EMBL" id="KAG2188332.1"/>
    </source>
</evidence>
<accession>A0A8H7UNL1</accession>
<evidence type="ECO:0000256" key="1">
    <source>
        <dbReference type="ARBA" id="ARBA00004604"/>
    </source>
</evidence>
<evidence type="ECO:0000256" key="5">
    <source>
        <dbReference type="SAM" id="MobiDB-lite"/>
    </source>
</evidence>
<comment type="similarity">
    <text evidence="2 4">Belongs to the RPF2 family.</text>
</comment>
<reference evidence="7" key="1">
    <citation type="submission" date="2020-12" db="EMBL/GenBank/DDBJ databases">
        <title>Metabolic potential, ecology and presence of endohyphal bacteria is reflected in genomic diversity of Mucoromycotina.</title>
        <authorList>
            <person name="Muszewska A."/>
            <person name="Okrasinska A."/>
            <person name="Steczkiewicz K."/>
            <person name="Drgas O."/>
            <person name="Orlowska M."/>
            <person name="Perlinska-Lenart U."/>
            <person name="Aleksandrzak-Piekarczyk T."/>
            <person name="Szatraj K."/>
            <person name="Zielenkiewicz U."/>
            <person name="Pilsyk S."/>
            <person name="Malc E."/>
            <person name="Mieczkowski P."/>
            <person name="Kruszewska J.S."/>
            <person name="Biernat P."/>
            <person name="Pawlowska J."/>
        </authorList>
    </citation>
    <scope>NUCLEOTIDE SEQUENCE</scope>
    <source>
        <strain evidence="7">WA0000051536</strain>
    </source>
</reference>
<feature type="region of interest" description="Disordered" evidence="5">
    <location>
        <begin position="278"/>
        <end position="314"/>
    </location>
</feature>
<dbReference type="SMART" id="SM00879">
    <property type="entry name" value="Brix"/>
    <property type="match status" value="1"/>
</dbReference>
<feature type="domain" description="Brix" evidence="6">
    <location>
        <begin position="28"/>
        <end position="237"/>
    </location>
</feature>